<name>A0A1B7MVK7_9AGAM</name>
<gene>
    <name evidence="2" type="ORF">K503DRAFT_672151</name>
</gene>
<accession>A0A1B7MVK7</accession>
<dbReference type="OrthoDB" id="21214at2759"/>
<reference evidence="2 3" key="1">
    <citation type="submission" date="2016-06" db="EMBL/GenBank/DDBJ databases">
        <title>Comparative genomics of the ectomycorrhizal sister species Rhizopogon vinicolor and Rhizopogon vesiculosus (Basidiomycota: Boletales) reveals a divergence of the mating type B locus.</title>
        <authorList>
            <consortium name="DOE Joint Genome Institute"/>
            <person name="Mujic A.B."/>
            <person name="Kuo A."/>
            <person name="Tritt A."/>
            <person name="Lipzen A."/>
            <person name="Chen C."/>
            <person name="Johnson J."/>
            <person name="Sharma A."/>
            <person name="Barry K."/>
            <person name="Grigoriev I.V."/>
            <person name="Spatafora J.W."/>
        </authorList>
    </citation>
    <scope>NUCLEOTIDE SEQUENCE [LARGE SCALE GENOMIC DNA]</scope>
    <source>
        <strain evidence="2 3">AM-OR11-026</strain>
    </source>
</reference>
<sequence>MTILDGNSESDLISLLNTIQELTEQLTQNRSISTLLHASAGAVKTQAAHTQTGFVLRRFNLDKSQDVYDVELERMNNSLAAENQTLQHDNKQLGVLIREYEQTLESVMSAFRRRARDVQEHELALIREYESKLIARESEDLLLALSASTAQSAALGRISNMLRHLMRILHGEDSKGADTPEAKKENTEFDFEEKEDWSLERDCELSRLERENAVLRRMLGMEVQEVDPNTKWNITDYPADHSHLLGSHPDPSNHIPQPPQPQRRILNGAPGSVGPYGTYKKGKP</sequence>
<evidence type="ECO:0000256" key="1">
    <source>
        <dbReference type="SAM" id="MobiDB-lite"/>
    </source>
</evidence>
<dbReference type="STRING" id="1314800.A0A1B7MVK7"/>
<proteinExistence type="predicted"/>
<feature type="region of interest" description="Disordered" evidence="1">
    <location>
        <begin position="235"/>
        <end position="284"/>
    </location>
</feature>
<feature type="non-terminal residue" evidence="2">
    <location>
        <position position="284"/>
    </location>
</feature>
<protein>
    <submittedName>
        <fullName evidence="2">Uncharacterized protein</fullName>
    </submittedName>
</protein>
<dbReference type="AlphaFoldDB" id="A0A1B7MVK7"/>
<dbReference type="PANTHER" id="PTHR39472">
    <property type="entry name" value="EXPRESSED PROTEIN"/>
    <property type="match status" value="1"/>
</dbReference>
<dbReference type="EMBL" id="KV448402">
    <property type="protein sequence ID" value="OAX36654.1"/>
    <property type="molecule type" value="Genomic_DNA"/>
</dbReference>
<evidence type="ECO:0000313" key="3">
    <source>
        <dbReference type="Proteomes" id="UP000092154"/>
    </source>
</evidence>
<dbReference type="PANTHER" id="PTHR39472:SF1">
    <property type="entry name" value="EXPRESSED PROTEIN"/>
    <property type="match status" value="1"/>
</dbReference>
<dbReference type="Proteomes" id="UP000092154">
    <property type="component" value="Unassembled WGS sequence"/>
</dbReference>
<evidence type="ECO:0000313" key="2">
    <source>
        <dbReference type="EMBL" id="OAX36654.1"/>
    </source>
</evidence>
<dbReference type="InParanoid" id="A0A1B7MVK7"/>
<organism evidence="2 3">
    <name type="scientific">Rhizopogon vinicolor AM-OR11-026</name>
    <dbReference type="NCBI Taxonomy" id="1314800"/>
    <lineage>
        <taxon>Eukaryota</taxon>
        <taxon>Fungi</taxon>
        <taxon>Dikarya</taxon>
        <taxon>Basidiomycota</taxon>
        <taxon>Agaricomycotina</taxon>
        <taxon>Agaricomycetes</taxon>
        <taxon>Agaricomycetidae</taxon>
        <taxon>Boletales</taxon>
        <taxon>Suillineae</taxon>
        <taxon>Rhizopogonaceae</taxon>
        <taxon>Rhizopogon</taxon>
    </lineage>
</organism>
<keyword evidence="3" id="KW-1185">Reference proteome</keyword>